<evidence type="ECO:0000259" key="17">
    <source>
        <dbReference type="PROSITE" id="PS50112"/>
    </source>
</evidence>
<dbReference type="InterPro" id="IPR050351">
    <property type="entry name" value="BphY/WalK/GraS-like"/>
</dbReference>
<evidence type="ECO:0000256" key="3">
    <source>
        <dbReference type="ARBA" id="ARBA00004314"/>
    </source>
</evidence>
<comment type="subcellular location">
    <subcellularLocation>
        <location evidence="2">Cell membrane</location>
    </subcellularLocation>
    <subcellularLocation>
        <location evidence="3">Membrane raft</location>
        <topology evidence="3">Multi-pass membrane protein</topology>
    </subcellularLocation>
</comment>
<evidence type="ECO:0000256" key="8">
    <source>
        <dbReference type="ARBA" id="ARBA00022692"/>
    </source>
</evidence>
<dbReference type="PROSITE" id="PS50112">
    <property type="entry name" value="PAS"/>
    <property type="match status" value="1"/>
</dbReference>
<evidence type="ECO:0000256" key="9">
    <source>
        <dbReference type="ARBA" id="ARBA00022741"/>
    </source>
</evidence>
<keyword evidence="9" id="KW-0547">Nucleotide-binding</keyword>
<dbReference type="SUPFAM" id="SSF55874">
    <property type="entry name" value="ATPase domain of HSP90 chaperone/DNA topoisomerase II/histidine kinase"/>
    <property type="match status" value="1"/>
</dbReference>
<dbReference type="NCBIfam" id="TIGR00229">
    <property type="entry name" value="sensory_box"/>
    <property type="match status" value="1"/>
</dbReference>
<dbReference type="InterPro" id="IPR036097">
    <property type="entry name" value="HisK_dim/P_sf"/>
</dbReference>
<keyword evidence="8 15" id="KW-0812">Transmembrane</keyword>
<proteinExistence type="predicted"/>
<dbReference type="GO" id="GO:0000156">
    <property type="term" value="F:phosphorelay response regulator activity"/>
    <property type="evidence" value="ECO:0007669"/>
    <property type="project" value="TreeGrafter"/>
</dbReference>
<dbReference type="GO" id="GO:0007234">
    <property type="term" value="P:osmosensory signaling via phosphorelay pathway"/>
    <property type="evidence" value="ECO:0007669"/>
    <property type="project" value="TreeGrafter"/>
</dbReference>
<evidence type="ECO:0000259" key="16">
    <source>
        <dbReference type="PROSITE" id="PS50109"/>
    </source>
</evidence>
<evidence type="ECO:0000256" key="1">
    <source>
        <dbReference type="ARBA" id="ARBA00000085"/>
    </source>
</evidence>
<feature type="transmembrane region" description="Helical" evidence="15">
    <location>
        <begin position="161"/>
        <end position="183"/>
    </location>
</feature>
<dbReference type="Proteomes" id="UP000482209">
    <property type="component" value="Unassembled WGS sequence"/>
</dbReference>
<dbReference type="Pfam" id="PF00989">
    <property type="entry name" value="PAS"/>
    <property type="match status" value="1"/>
</dbReference>
<dbReference type="CDD" id="cd06225">
    <property type="entry name" value="HAMP"/>
    <property type="match status" value="1"/>
</dbReference>
<dbReference type="PRINTS" id="PR00344">
    <property type="entry name" value="BCTRLSENSOR"/>
</dbReference>
<dbReference type="CDD" id="cd00130">
    <property type="entry name" value="PAS"/>
    <property type="match status" value="1"/>
</dbReference>
<dbReference type="InterPro" id="IPR036890">
    <property type="entry name" value="HATPase_C_sf"/>
</dbReference>
<keyword evidence="6" id="KW-0597">Phosphoprotein</keyword>
<evidence type="ECO:0000313" key="19">
    <source>
        <dbReference type="EMBL" id="MSS62543.1"/>
    </source>
</evidence>
<keyword evidence="13" id="KW-0902">Two-component regulatory system</keyword>
<evidence type="ECO:0000256" key="6">
    <source>
        <dbReference type="ARBA" id="ARBA00022553"/>
    </source>
</evidence>
<feature type="transmembrane region" description="Helical" evidence="15">
    <location>
        <begin position="7"/>
        <end position="27"/>
    </location>
</feature>
<dbReference type="CDD" id="cd16922">
    <property type="entry name" value="HATPase_EvgS-ArcB-TorS-like"/>
    <property type="match status" value="1"/>
</dbReference>
<evidence type="ECO:0000256" key="15">
    <source>
        <dbReference type="SAM" id="Phobius"/>
    </source>
</evidence>
<dbReference type="InterPro" id="IPR004358">
    <property type="entry name" value="Sig_transdc_His_kin-like_C"/>
</dbReference>
<dbReference type="InterPro" id="IPR003660">
    <property type="entry name" value="HAMP_dom"/>
</dbReference>
<evidence type="ECO:0000256" key="4">
    <source>
        <dbReference type="ARBA" id="ARBA00012438"/>
    </source>
</evidence>
<evidence type="ECO:0000256" key="12">
    <source>
        <dbReference type="ARBA" id="ARBA00022989"/>
    </source>
</evidence>
<dbReference type="InterPro" id="IPR005467">
    <property type="entry name" value="His_kinase_dom"/>
</dbReference>
<keyword evidence="11" id="KW-0067">ATP-binding</keyword>
<dbReference type="CDD" id="cd00082">
    <property type="entry name" value="HisKA"/>
    <property type="match status" value="1"/>
</dbReference>
<gene>
    <name evidence="19" type="ORF">FYJ58_01365</name>
</gene>
<dbReference type="SMART" id="SM00091">
    <property type="entry name" value="PAS"/>
    <property type="match status" value="1"/>
</dbReference>
<dbReference type="InterPro" id="IPR035965">
    <property type="entry name" value="PAS-like_dom_sf"/>
</dbReference>
<keyword evidence="12 15" id="KW-1133">Transmembrane helix</keyword>
<dbReference type="InterPro" id="IPR003594">
    <property type="entry name" value="HATPase_dom"/>
</dbReference>
<feature type="domain" description="HAMP" evidence="18">
    <location>
        <begin position="185"/>
        <end position="237"/>
    </location>
</feature>
<evidence type="ECO:0000256" key="7">
    <source>
        <dbReference type="ARBA" id="ARBA00022679"/>
    </source>
</evidence>
<evidence type="ECO:0000256" key="10">
    <source>
        <dbReference type="ARBA" id="ARBA00022777"/>
    </source>
</evidence>
<dbReference type="GO" id="GO:0005886">
    <property type="term" value="C:plasma membrane"/>
    <property type="evidence" value="ECO:0007669"/>
    <property type="project" value="UniProtKB-SubCell"/>
</dbReference>
<protein>
    <recommendedName>
        <fullName evidence="4">histidine kinase</fullName>
        <ecNumber evidence="4">2.7.13.3</ecNumber>
    </recommendedName>
</protein>
<dbReference type="FunFam" id="1.10.287.130:FF:000001">
    <property type="entry name" value="Two-component sensor histidine kinase"/>
    <property type="match status" value="1"/>
</dbReference>
<evidence type="ECO:0000256" key="11">
    <source>
        <dbReference type="ARBA" id="ARBA00022840"/>
    </source>
</evidence>
<reference evidence="19 20" key="1">
    <citation type="submission" date="2019-08" db="EMBL/GenBank/DDBJ databases">
        <title>In-depth cultivation of the pig gut microbiome towards novel bacterial diversity and tailored functional studies.</title>
        <authorList>
            <person name="Wylensek D."/>
            <person name="Hitch T.C.A."/>
            <person name="Clavel T."/>
        </authorList>
    </citation>
    <scope>NUCLEOTIDE SEQUENCE [LARGE SCALE GENOMIC DNA]</scope>
    <source>
        <strain evidence="19 20">WCA-693-APC-MOT-I</strain>
    </source>
</reference>
<dbReference type="GO" id="GO:0045121">
    <property type="term" value="C:membrane raft"/>
    <property type="evidence" value="ECO:0007669"/>
    <property type="project" value="UniProtKB-SubCell"/>
</dbReference>
<comment type="caution">
    <text evidence="19">The sequence shown here is derived from an EMBL/GenBank/DDBJ whole genome shotgun (WGS) entry which is preliminary data.</text>
</comment>
<dbReference type="AlphaFoldDB" id="A0A6L5XX23"/>
<dbReference type="PANTHER" id="PTHR42878:SF7">
    <property type="entry name" value="SENSOR HISTIDINE KINASE GLRK"/>
    <property type="match status" value="1"/>
</dbReference>
<dbReference type="InterPro" id="IPR000014">
    <property type="entry name" value="PAS"/>
</dbReference>
<dbReference type="Pfam" id="PF00672">
    <property type="entry name" value="HAMP"/>
    <property type="match status" value="1"/>
</dbReference>
<dbReference type="InterPro" id="IPR013767">
    <property type="entry name" value="PAS_fold"/>
</dbReference>
<organism evidence="19 20">
    <name type="scientific">Velocimicrobium porci</name>
    <dbReference type="NCBI Taxonomy" id="2606634"/>
    <lineage>
        <taxon>Bacteria</taxon>
        <taxon>Bacillati</taxon>
        <taxon>Bacillota</taxon>
        <taxon>Clostridia</taxon>
        <taxon>Lachnospirales</taxon>
        <taxon>Lachnospiraceae</taxon>
        <taxon>Velocimicrobium</taxon>
    </lineage>
</organism>
<dbReference type="SUPFAM" id="SSF55785">
    <property type="entry name" value="PYP-like sensor domain (PAS domain)"/>
    <property type="match status" value="1"/>
</dbReference>
<keyword evidence="14 15" id="KW-0472">Membrane</keyword>
<keyword evidence="10 19" id="KW-0418">Kinase</keyword>
<evidence type="ECO:0000259" key="18">
    <source>
        <dbReference type="PROSITE" id="PS50885"/>
    </source>
</evidence>
<sequence>MKMRKKIFVSYLVIIVIAVMIATFSFWNRGYEFFSGESETKYLRETELLGELLESKRPDKQEEYDKFVDYYSGKYGVRITLIDKNGDVLSDSGNTKTLENHLKREEVKRALNGEHVSLSRYSNTMHQTYCYSAIPVEFNSFHGVLRISVPMAEIKALNQNLVHAIILSVIFCFLIALVIALFFTKFLTEPVEEITQAAERISEGNYDTVIKTKEKGELGRLASSFNLMTKNLKSTMDNLIGKNIELEAVFRSMNGGVVAIDSQNNIMFYNQAFSKLANKDEQELTGRSFYNEVYSEAIYEAVKVAKENQIDEVKEGKWNGKRIRATAAPLVGEDEILGILILVEDITKLKKLEHMRSDFVSNVTHELKTPLTSIRGFVDTLKNGAIDDPKVSRKFLDIIDIETERLYSLIQDILLLSEIESKQDFEIQPCNITKVVKEVVDLLEPKFKENLKLNYVPEPYIRPYYCNASRIKELLINLLDNAIKYTEEGSVTLICKEDGDDLLIQVSDTGIGIEQKYLSRIFERFYRVDKGRSRKQGGTGLGLSIVKHIVELYNGRIKVESKVSEGTMFEIRLPYNN</sequence>
<dbReference type="EMBL" id="VUMT01000001">
    <property type="protein sequence ID" value="MSS62543.1"/>
    <property type="molecule type" value="Genomic_DNA"/>
</dbReference>
<keyword evidence="20" id="KW-1185">Reference proteome</keyword>
<evidence type="ECO:0000256" key="13">
    <source>
        <dbReference type="ARBA" id="ARBA00023012"/>
    </source>
</evidence>
<dbReference type="Gene3D" id="3.30.565.10">
    <property type="entry name" value="Histidine kinase-like ATPase, C-terminal domain"/>
    <property type="match status" value="1"/>
</dbReference>
<dbReference type="GO" id="GO:0030295">
    <property type="term" value="F:protein kinase activator activity"/>
    <property type="evidence" value="ECO:0007669"/>
    <property type="project" value="TreeGrafter"/>
</dbReference>
<evidence type="ECO:0000256" key="14">
    <source>
        <dbReference type="ARBA" id="ARBA00023136"/>
    </source>
</evidence>
<dbReference type="EC" id="2.7.13.3" evidence="4"/>
<evidence type="ECO:0000256" key="5">
    <source>
        <dbReference type="ARBA" id="ARBA00022475"/>
    </source>
</evidence>
<dbReference type="PROSITE" id="PS50885">
    <property type="entry name" value="HAMP"/>
    <property type="match status" value="1"/>
</dbReference>
<feature type="domain" description="PAS" evidence="17">
    <location>
        <begin position="242"/>
        <end position="317"/>
    </location>
</feature>
<dbReference type="GO" id="GO:0005524">
    <property type="term" value="F:ATP binding"/>
    <property type="evidence" value="ECO:0007669"/>
    <property type="project" value="UniProtKB-KW"/>
</dbReference>
<dbReference type="InterPro" id="IPR003661">
    <property type="entry name" value="HisK_dim/P_dom"/>
</dbReference>
<dbReference type="SMART" id="SM00304">
    <property type="entry name" value="HAMP"/>
    <property type="match status" value="1"/>
</dbReference>
<dbReference type="Gene3D" id="3.30.450.20">
    <property type="entry name" value="PAS domain"/>
    <property type="match status" value="2"/>
</dbReference>
<dbReference type="GO" id="GO:0000155">
    <property type="term" value="F:phosphorelay sensor kinase activity"/>
    <property type="evidence" value="ECO:0007669"/>
    <property type="project" value="InterPro"/>
</dbReference>
<comment type="catalytic activity">
    <reaction evidence="1">
        <text>ATP + protein L-histidine = ADP + protein N-phospho-L-histidine.</text>
        <dbReference type="EC" id="2.7.13.3"/>
    </reaction>
</comment>
<feature type="domain" description="Histidine kinase" evidence="16">
    <location>
        <begin position="362"/>
        <end position="577"/>
    </location>
</feature>
<evidence type="ECO:0000313" key="20">
    <source>
        <dbReference type="Proteomes" id="UP000482209"/>
    </source>
</evidence>
<dbReference type="PANTHER" id="PTHR42878">
    <property type="entry name" value="TWO-COMPONENT HISTIDINE KINASE"/>
    <property type="match status" value="1"/>
</dbReference>
<keyword evidence="5" id="KW-1003">Cell membrane</keyword>
<dbReference type="SMART" id="SM00388">
    <property type="entry name" value="HisKA"/>
    <property type="match status" value="1"/>
</dbReference>
<name>A0A6L5XX23_9FIRM</name>
<dbReference type="GO" id="GO:0006355">
    <property type="term" value="P:regulation of DNA-templated transcription"/>
    <property type="evidence" value="ECO:0007669"/>
    <property type="project" value="InterPro"/>
</dbReference>
<keyword evidence="7" id="KW-0808">Transferase</keyword>
<dbReference type="PROSITE" id="PS50109">
    <property type="entry name" value="HIS_KIN"/>
    <property type="match status" value="1"/>
</dbReference>
<evidence type="ECO:0000256" key="2">
    <source>
        <dbReference type="ARBA" id="ARBA00004236"/>
    </source>
</evidence>
<dbReference type="SUPFAM" id="SSF47384">
    <property type="entry name" value="Homodimeric domain of signal transducing histidine kinase"/>
    <property type="match status" value="1"/>
</dbReference>
<dbReference type="Gene3D" id="6.10.340.10">
    <property type="match status" value="1"/>
</dbReference>
<accession>A0A6L5XX23</accession>
<dbReference type="SUPFAM" id="SSF158472">
    <property type="entry name" value="HAMP domain-like"/>
    <property type="match status" value="1"/>
</dbReference>
<dbReference type="FunFam" id="3.30.565.10:FF:000023">
    <property type="entry name" value="PAS domain-containing sensor histidine kinase"/>
    <property type="match status" value="1"/>
</dbReference>
<dbReference type="Pfam" id="PF02518">
    <property type="entry name" value="HATPase_c"/>
    <property type="match status" value="1"/>
</dbReference>
<dbReference type="Pfam" id="PF00512">
    <property type="entry name" value="HisKA"/>
    <property type="match status" value="1"/>
</dbReference>
<dbReference type="Gene3D" id="1.10.287.130">
    <property type="match status" value="1"/>
</dbReference>
<dbReference type="SMART" id="SM00387">
    <property type="entry name" value="HATPase_c"/>
    <property type="match status" value="1"/>
</dbReference>